<dbReference type="Gene3D" id="3.40.50.300">
    <property type="entry name" value="P-loop containing nucleotide triphosphate hydrolases"/>
    <property type="match status" value="1"/>
</dbReference>
<dbReference type="PANTHER" id="PTHR11361">
    <property type="entry name" value="DNA MISMATCH REPAIR PROTEIN MUTS FAMILY MEMBER"/>
    <property type="match status" value="1"/>
</dbReference>
<dbReference type="InterPro" id="IPR027417">
    <property type="entry name" value="P-loop_NTPase"/>
</dbReference>
<dbReference type="PANTHER" id="PTHR11361:SF34">
    <property type="entry name" value="DNA MISMATCH REPAIR PROTEIN MSH1, MITOCHONDRIAL"/>
    <property type="match status" value="1"/>
</dbReference>
<gene>
    <name evidence="6" type="ORF">ACFQDH_15225</name>
</gene>
<comment type="caution">
    <text evidence="6">The sequence shown here is derived from an EMBL/GenBank/DDBJ whole genome shotgun (WGS) entry which is preliminary data.</text>
</comment>
<dbReference type="Proteomes" id="UP001596298">
    <property type="component" value="Unassembled WGS sequence"/>
</dbReference>
<dbReference type="InterPro" id="IPR000432">
    <property type="entry name" value="DNA_mismatch_repair_MutS_C"/>
</dbReference>
<dbReference type="RefSeq" id="WP_382403237.1">
    <property type="nucleotide sequence ID" value="NZ_JBHSWH010000001.1"/>
</dbReference>
<feature type="domain" description="DNA mismatch repair proteins mutS family" evidence="5">
    <location>
        <begin position="330"/>
        <end position="503"/>
    </location>
</feature>
<evidence type="ECO:0000256" key="1">
    <source>
        <dbReference type="ARBA" id="ARBA00022741"/>
    </source>
</evidence>
<dbReference type="InterPro" id="IPR045076">
    <property type="entry name" value="MutS"/>
</dbReference>
<sequence>MLRNRSTLLYPLPPGAAELDRRPPEGTLGDLNLDQVFASICAGAEQYRFDEFFECPSDDLAVVGHRHAVFSDLEAAATADVIRSFVTDAAAVRERLAEKLYDALQADRWFLGAVSAHCAAVVAASNGLDAAPVHSAGLLGLRDRLTEYRRSAEFAALRDEAARLEQGLDDLRFVVHTHAGKIIVAPPGDEPDFAGSVLETFARFAAPGRIEDQDQGRSAHQLDRVEAAVLHLLGQLFPTLFTDVAAFHRAHAGFLPQWWLDAEREAAFYVHWLDFMRVLKPAGVRWTLPRLSRDNRAERVVAGCDVALANQRATDEQRCVTNDFELTPPEQILAISGPNQGGKTTTARMFGQLHYLASLGLPVPAAQAALFLPDAVYTHFERAESIETLAGKLEDELRRARALLENATGDSVIVFNETFGSTSLADAYVLGATILRQVIDTGALGVYVTFVDGLTRLDQHVVSMMSTTDPDDDAVRTFKVVRKRADGKVHAAAIARRHQLTYDDIRQAVS</sequence>
<keyword evidence="2" id="KW-0067">ATP-binding</keyword>
<evidence type="ECO:0000259" key="5">
    <source>
        <dbReference type="SMART" id="SM00534"/>
    </source>
</evidence>
<dbReference type="SMART" id="SM00534">
    <property type="entry name" value="MUTSac"/>
    <property type="match status" value="1"/>
</dbReference>
<proteinExistence type="predicted"/>
<keyword evidence="7" id="KW-1185">Reference proteome</keyword>
<accession>A0ABW2AIF5</accession>
<evidence type="ECO:0000256" key="4">
    <source>
        <dbReference type="SAM" id="Coils"/>
    </source>
</evidence>
<feature type="coiled-coil region" evidence="4">
    <location>
        <begin position="383"/>
        <end position="410"/>
    </location>
</feature>
<keyword evidence="1" id="KW-0547">Nucleotide-binding</keyword>
<dbReference type="EMBL" id="JBHSWH010000001">
    <property type="protein sequence ID" value="MFC6706570.1"/>
    <property type="molecule type" value="Genomic_DNA"/>
</dbReference>
<dbReference type="SUPFAM" id="SSF52540">
    <property type="entry name" value="P-loop containing nucleoside triphosphate hydrolases"/>
    <property type="match status" value="1"/>
</dbReference>
<reference evidence="7" key="1">
    <citation type="journal article" date="2019" name="Int. J. Syst. Evol. Microbiol.">
        <title>The Global Catalogue of Microorganisms (GCM) 10K type strain sequencing project: providing services to taxonomists for standard genome sequencing and annotation.</title>
        <authorList>
            <consortium name="The Broad Institute Genomics Platform"/>
            <consortium name="The Broad Institute Genome Sequencing Center for Infectious Disease"/>
            <person name="Wu L."/>
            <person name="Ma J."/>
        </authorList>
    </citation>
    <scope>NUCLEOTIDE SEQUENCE [LARGE SCALE GENOMIC DNA]</scope>
    <source>
        <strain evidence="7">CCUG 58127</strain>
    </source>
</reference>
<keyword evidence="4" id="KW-0175">Coiled coil</keyword>
<dbReference type="Pfam" id="PF00488">
    <property type="entry name" value="MutS_V"/>
    <property type="match status" value="1"/>
</dbReference>
<evidence type="ECO:0000256" key="2">
    <source>
        <dbReference type="ARBA" id="ARBA00022840"/>
    </source>
</evidence>
<organism evidence="6 7">
    <name type="scientific">Flexivirga alba</name>
    <dbReference type="NCBI Taxonomy" id="702742"/>
    <lineage>
        <taxon>Bacteria</taxon>
        <taxon>Bacillati</taxon>
        <taxon>Actinomycetota</taxon>
        <taxon>Actinomycetes</taxon>
        <taxon>Micrococcales</taxon>
        <taxon>Dermacoccaceae</taxon>
        <taxon>Flexivirga</taxon>
    </lineage>
</organism>
<evidence type="ECO:0000313" key="7">
    <source>
        <dbReference type="Proteomes" id="UP001596298"/>
    </source>
</evidence>
<evidence type="ECO:0000313" key="6">
    <source>
        <dbReference type="EMBL" id="MFC6706570.1"/>
    </source>
</evidence>
<protein>
    <recommendedName>
        <fullName evidence="5">DNA mismatch repair proteins mutS family domain-containing protein</fullName>
    </recommendedName>
</protein>
<keyword evidence="3" id="KW-0238">DNA-binding</keyword>
<name>A0ABW2AIF5_9MICO</name>
<evidence type="ECO:0000256" key="3">
    <source>
        <dbReference type="ARBA" id="ARBA00023125"/>
    </source>
</evidence>